<evidence type="ECO:0000313" key="4">
    <source>
        <dbReference type="EMBL" id="GGZ35809.1"/>
    </source>
</evidence>
<dbReference type="SUPFAM" id="SSF53474">
    <property type="entry name" value="alpha/beta-Hydrolases"/>
    <property type="match status" value="1"/>
</dbReference>
<evidence type="ECO:0000256" key="2">
    <source>
        <dbReference type="SAM" id="MobiDB-lite"/>
    </source>
</evidence>
<reference evidence="4" key="1">
    <citation type="journal article" date="2014" name="Int. J. Syst. Evol. Microbiol.">
        <title>Complete genome sequence of Corynebacterium casei LMG S-19264T (=DSM 44701T), isolated from a smear-ripened cheese.</title>
        <authorList>
            <consortium name="US DOE Joint Genome Institute (JGI-PGF)"/>
            <person name="Walter F."/>
            <person name="Albersmeier A."/>
            <person name="Kalinowski J."/>
            <person name="Ruckert C."/>
        </authorList>
    </citation>
    <scope>NUCLEOTIDE SEQUENCE</scope>
    <source>
        <strain evidence="4">JCM 4988</strain>
    </source>
</reference>
<evidence type="ECO:0000256" key="1">
    <source>
        <dbReference type="ARBA" id="ARBA00038115"/>
    </source>
</evidence>
<dbReference type="Pfam" id="PF12697">
    <property type="entry name" value="Abhydrolase_6"/>
    <property type="match status" value="1"/>
</dbReference>
<organism evidence="4 5">
    <name type="scientific">Streptomyces inusitatus</name>
    <dbReference type="NCBI Taxonomy" id="68221"/>
    <lineage>
        <taxon>Bacteria</taxon>
        <taxon>Bacillati</taxon>
        <taxon>Actinomycetota</taxon>
        <taxon>Actinomycetes</taxon>
        <taxon>Kitasatosporales</taxon>
        <taxon>Streptomycetaceae</taxon>
        <taxon>Streptomyces</taxon>
    </lineage>
</organism>
<sequence length="345" mass="37056">MTGTGTGTGASTGTGTKAGRPAAGSRAERVLRTALRTAVGTLATVGAGASLAARHAFELYHPQAAPPGRTPAEKGLPVRDLRITTTRDRVTLKAWAVPADGPHTVVLCHGMGRTRSMVLGHIKLLHEAGHHVVAYDMRNHGESGRERKYGSMSDRYTGDLADVIAAVRADPELNRGELAVISFSFSTWVALHVLDRLPVPLAAVICDSGPMDDTAGGLRHFARLRRSTLPERLREGVGFAVYRDLFARICLHMLAVRNWPPRLDGVPTRLMFIAGGEDPVVPAEQVLAVAARYPRAERWTAPNALHMNAVRFDAEEYRTRVLGFLAEAFDAAADAGNTKEASGHG</sequence>
<dbReference type="AlphaFoldDB" id="A0A918Q6D0"/>
<comment type="similarity">
    <text evidence="1">Belongs to the AB hydrolase superfamily. FUS2 hydrolase family.</text>
</comment>
<dbReference type="EMBL" id="BMWG01000008">
    <property type="protein sequence ID" value="GGZ35809.1"/>
    <property type="molecule type" value="Genomic_DNA"/>
</dbReference>
<dbReference type="Gene3D" id="3.40.50.1820">
    <property type="entry name" value="alpha/beta hydrolase"/>
    <property type="match status" value="1"/>
</dbReference>
<feature type="region of interest" description="Disordered" evidence="2">
    <location>
        <begin position="1"/>
        <end position="27"/>
    </location>
</feature>
<evidence type="ECO:0000313" key="5">
    <source>
        <dbReference type="Proteomes" id="UP000630936"/>
    </source>
</evidence>
<dbReference type="InterPro" id="IPR029058">
    <property type="entry name" value="AB_hydrolase_fold"/>
</dbReference>
<feature type="domain" description="AB hydrolase-1" evidence="3">
    <location>
        <begin position="105"/>
        <end position="304"/>
    </location>
</feature>
<keyword evidence="5" id="KW-1185">Reference proteome</keyword>
<proteinExistence type="inferred from homology"/>
<gene>
    <name evidence="4" type="ORF">GCM10010387_32500</name>
</gene>
<accession>A0A918Q6D0</accession>
<name>A0A918Q6D0_9ACTN</name>
<dbReference type="InterPro" id="IPR050261">
    <property type="entry name" value="FrsA_esterase"/>
</dbReference>
<dbReference type="PANTHER" id="PTHR22946">
    <property type="entry name" value="DIENELACTONE HYDROLASE DOMAIN-CONTAINING PROTEIN-RELATED"/>
    <property type="match status" value="1"/>
</dbReference>
<reference evidence="4" key="2">
    <citation type="submission" date="2020-09" db="EMBL/GenBank/DDBJ databases">
        <authorList>
            <person name="Sun Q."/>
            <person name="Ohkuma M."/>
        </authorList>
    </citation>
    <scope>NUCLEOTIDE SEQUENCE</scope>
    <source>
        <strain evidence="4">JCM 4988</strain>
    </source>
</reference>
<dbReference type="InterPro" id="IPR000073">
    <property type="entry name" value="AB_hydrolase_1"/>
</dbReference>
<feature type="compositionally biased region" description="Gly residues" evidence="2">
    <location>
        <begin position="1"/>
        <end position="12"/>
    </location>
</feature>
<dbReference type="RefSeq" id="WP_229869140.1">
    <property type="nucleotide sequence ID" value="NZ_BMWG01000008.1"/>
</dbReference>
<comment type="caution">
    <text evidence="4">The sequence shown here is derived from an EMBL/GenBank/DDBJ whole genome shotgun (WGS) entry which is preliminary data.</text>
</comment>
<dbReference type="Proteomes" id="UP000630936">
    <property type="component" value="Unassembled WGS sequence"/>
</dbReference>
<dbReference type="GO" id="GO:0003824">
    <property type="term" value="F:catalytic activity"/>
    <property type="evidence" value="ECO:0007669"/>
    <property type="project" value="UniProtKB-ARBA"/>
</dbReference>
<protein>
    <recommendedName>
        <fullName evidence="3">AB hydrolase-1 domain-containing protein</fullName>
    </recommendedName>
</protein>
<evidence type="ECO:0000259" key="3">
    <source>
        <dbReference type="Pfam" id="PF12697"/>
    </source>
</evidence>